<feature type="transmembrane region" description="Helical" evidence="7">
    <location>
        <begin position="708"/>
        <end position="731"/>
    </location>
</feature>
<dbReference type="Gene3D" id="1.20.1640.10">
    <property type="entry name" value="Multidrug efflux transporter AcrB transmembrane domain"/>
    <property type="match status" value="2"/>
</dbReference>
<dbReference type="PROSITE" id="PS50156">
    <property type="entry name" value="SSD"/>
    <property type="match status" value="1"/>
</dbReference>
<dbReference type="GO" id="GO:0005886">
    <property type="term" value="C:plasma membrane"/>
    <property type="evidence" value="ECO:0007669"/>
    <property type="project" value="UniProtKB-SubCell"/>
</dbReference>
<dbReference type="AlphaFoldDB" id="A0A918A3C5"/>
<dbReference type="SUPFAM" id="SSF82866">
    <property type="entry name" value="Multidrug efflux transporter AcrB transmembrane domain"/>
    <property type="match status" value="2"/>
</dbReference>
<organism evidence="9 10">
    <name type="scientific">Nonomuraea glycinis</name>
    <dbReference type="NCBI Taxonomy" id="2047744"/>
    <lineage>
        <taxon>Bacteria</taxon>
        <taxon>Bacillati</taxon>
        <taxon>Actinomycetota</taxon>
        <taxon>Actinomycetes</taxon>
        <taxon>Streptosporangiales</taxon>
        <taxon>Streptosporangiaceae</taxon>
        <taxon>Nonomuraea</taxon>
    </lineage>
</organism>
<evidence type="ECO:0000256" key="5">
    <source>
        <dbReference type="ARBA" id="ARBA00022989"/>
    </source>
</evidence>
<keyword evidence="3" id="KW-1003">Cell membrane</keyword>
<evidence type="ECO:0000256" key="4">
    <source>
        <dbReference type="ARBA" id="ARBA00022692"/>
    </source>
</evidence>
<evidence type="ECO:0000256" key="2">
    <source>
        <dbReference type="ARBA" id="ARBA00010157"/>
    </source>
</evidence>
<feature type="transmembrane region" description="Helical" evidence="7">
    <location>
        <begin position="639"/>
        <end position="658"/>
    </location>
</feature>
<sequence>MTTDNAARQRLTPPQQGRRSGRVWYGTAVLIALVWLAAAGPLGSFMGALTDVQTNDSSAFLPIGAESSEVQEAQEAFKDSGAIPAIVVYSATEPIARDGLAAIAKDAERIGARPWVEGAVAGPIPGTEDQRVAQLIVPVGEQADVRAAVDELRGLLADSELPDVTVQVAGPAALSSDLGAAFGGIDGALLGVALGAVLIILIAVYRSPLLPFVVIMAAMLALVLAAAVVYLMADAGWIQLNGQSQGILFILVVGACTDYALLLVARYREELYERERPIEAMRIAVRGTIEPILASGGTVILGVLCLLASDLASNRGLGPVAALGIGAALISALTFLPAVLLLLGRAAFWPVKPRQTATTDVSTTGTTGHTAIDVSTTGTTGDTATDIGTTRGSGTVAGTTDDVVRRNPLWGRIATAVDRRPRVYWAATIALLAVAAAFVPTFRAEGTSQLDVFRTEVESVQGQRTLERGFGSSGSTTPAIIVTDADQVDAVTAAAKSVPGVTEVTPVGDGGTGRPTGEAKIVDGRALLHATLSQPAESAAAVDIVRDLRAAVHAVPDAGALVGGAAAITLDTLDTSSRDLRVVIPLVLLVVLLVLIVLLRSLVAPLLLIATTVLSFGSALGVGALVFNHVLDLPGADPVVPLFAFVFLVALGIDYNIFLMTRAREETVRHGEREGMLRALTLTGGVITSAGVVLAATFAALAVLPLLFLLQLAFLVAFGVLLDALIVRSLLVPALALDLGRWMWWPGKLARRKP</sequence>
<dbReference type="PANTHER" id="PTHR33406">
    <property type="entry name" value="MEMBRANE PROTEIN MJ1562-RELATED"/>
    <property type="match status" value="1"/>
</dbReference>
<keyword evidence="10" id="KW-1185">Reference proteome</keyword>
<evidence type="ECO:0000259" key="8">
    <source>
        <dbReference type="PROSITE" id="PS50156"/>
    </source>
</evidence>
<feature type="transmembrane region" description="Helical" evidence="7">
    <location>
        <begin position="580"/>
        <end position="599"/>
    </location>
</feature>
<keyword evidence="6 7" id="KW-0472">Membrane</keyword>
<feature type="domain" description="SSD" evidence="8">
    <location>
        <begin position="609"/>
        <end position="737"/>
    </location>
</feature>
<keyword evidence="5 7" id="KW-1133">Transmembrane helix</keyword>
<evidence type="ECO:0000256" key="7">
    <source>
        <dbReference type="SAM" id="Phobius"/>
    </source>
</evidence>
<protein>
    <submittedName>
        <fullName evidence="9">Membrane protein</fullName>
    </submittedName>
</protein>
<feature type="transmembrane region" description="Helical" evidence="7">
    <location>
        <begin position="679"/>
        <end position="702"/>
    </location>
</feature>
<comment type="subcellular location">
    <subcellularLocation>
        <location evidence="1">Cell membrane</location>
        <topology evidence="1">Multi-pass membrane protein</topology>
    </subcellularLocation>
</comment>
<dbReference type="InterPro" id="IPR000731">
    <property type="entry name" value="SSD"/>
</dbReference>
<evidence type="ECO:0000256" key="1">
    <source>
        <dbReference type="ARBA" id="ARBA00004651"/>
    </source>
</evidence>
<dbReference type="Pfam" id="PF03176">
    <property type="entry name" value="MMPL"/>
    <property type="match status" value="2"/>
</dbReference>
<feature type="transmembrane region" description="Helical" evidence="7">
    <location>
        <begin position="245"/>
        <end position="267"/>
    </location>
</feature>
<accession>A0A918A3C5</accession>
<dbReference type="PANTHER" id="PTHR33406:SF6">
    <property type="entry name" value="MEMBRANE PROTEIN YDGH-RELATED"/>
    <property type="match status" value="1"/>
</dbReference>
<feature type="transmembrane region" description="Helical" evidence="7">
    <location>
        <begin position="288"/>
        <end position="309"/>
    </location>
</feature>
<reference evidence="9" key="2">
    <citation type="submission" date="2020-09" db="EMBL/GenBank/DDBJ databases">
        <authorList>
            <person name="Sun Q."/>
            <person name="Zhou Y."/>
        </authorList>
    </citation>
    <scope>NUCLEOTIDE SEQUENCE</scope>
    <source>
        <strain evidence="9">CGMCC 4.7430</strain>
    </source>
</reference>
<dbReference type="RefSeq" id="WP_225277710.1">
    <property type="nucleotide sequence ID" value="NZ_BMNK01000002.1"/>
</dbReference>
<dbReference type="EMBL" id="BMNK01000002">
    <property type="protein sequence ID" value="GGP04083.1"/>
    <property type="molecule type" value="Genomic_DNA"/>
</dbReference>
<comment type="similarity">
    <text evidence="2">Belongs to the resistance-nodulation-cell division (RND) (TC 2.A.6) family. MmpL subfamily.</text>
</comment>
<feature type="transmembrane region" description="Helical" evidence="7">
    <location>
        <begin position="321"/>
        <end position="344"/>
    </location>
</feature>
<feature type="transmembrane region" description="Helical" evidence="7">
    <location>
        <begin position="423"/>
        <end position="442"/>
    </location>
</feature>
<dbReference type="InterPro" id="IPR004869">
    <property type="entry name" value="MMPL_dom"/>
</dbReference>
<evidence type="ECO:0000256" key="6">
    <source>
        <dbReference type="ARBA" id="ARBA00023136"/>
    </source>
</evidence>
<dbReference type="InterPro" id="IPR050545">
    <property type="entry name" value="Mycobact_MmpL"/>
</dbReference>
<feature type="transmembrane region" description="Helical" evidence="7">
    <location>
        <begin position="180"/>
        <end position="205"/>
    </location>
</feature>
<evidence type="ECO:0000313" key="10">
    <source>
        <dbReference type="Proteomes" id="UP000660745"/>
    </source>
</evidence>
<evidence type="ECO:0000313" key="9">
    <source>
        <dbReference type="EMBL" id="GGP04083.1"/>
    </source>
</evidence>
<evidence type="ECO:0000256" key="3">
    <source>
        <dbReference type="ARBA" id="ARBA00022475"/>
    </source>
</evidence>
<feature type="transmembrane region" description="Helical" evidence="7">
    <location>
        <begin position="23"/>
        <end position="42"/>
    </location>
</feature>
<dbReference type="Proteomes" id="UP000660745">
    <property type="component" value="Unassembled WGS sequence"/>
</dbReference>
<gene>
    <name evidence="9" type="ORF">GCM10012278_17970</name>
</gene>
<feature type="transmembrane region" description="Helical" evidence="7">
    <location>
        <begin position="212"/>
        <end position="233"/>
    </location>
</feature>
<feature type="transmembrane region" description="Helical" evidence="7">
    <location>
        <begin position="606"/>
        <end position="627"/>
    </location>
</feature>
<comment type="caution">
    <text evidence="9">The sequence shown here is derived from an EMBL/GenBank/DDBJ whole genome shotgun (WGS) entry which is preliminary data.</text>
</comment>
<name>A0A918A3C5_9ACTN</name>
<proteinExistence type="inferred from homology"/>
<keyword evidence="4 7" id="KW-0812">Transmembrane</keyword>
<reference evidence="9" key="1">
    <citation type="journal article" date="2014" name="Int. J. Syst. Evol. Microbiol.">
        <title>Complete genome sequence of Corynebacterium casei LMG S-19264T (=DSM 44701T), isolated from a smear-ripened cheese.</title>
        <authorList>
            <consortium name="US DOE Joint Genome Institute (JGI-PGF)"/>
            <person name="Walter F."/>
            <person name="Albersmeier A."/>
            <person name="Kalinowski J."/>
            <person name="Ruckert C."/>
        </authorList>
    </citation>
    <scope>NUCLEOTIDE SEQUENCE</scope>
    <source>
        <strain evidence="9">CGMCC 4.7430</strain>
    </source>
</reference>